<reference evidence="1 2" key="1">
    <citation type="journal article" date="2019" name="Sci. Rep.">
        <title>Orb-weaving spider Araneus ventricosus genome elucidates the spidroin gene catalogue.</title>
        <authorList>
            <person name="Kono N."/>
            <person name="Nakamura H."/>
            <person name="Ohtoshi R."/>
            <person name="Moran D.A.P."/>
            <person name="Shinohara A."/>
            <person name="Yoshida Y."/>
            <person name="Fujiwara M."/>
            <person name="Mori M."/>
            <person name="Tomita M."/>
            <person name="Arakawa K."/>
        </authorList>
    </citation>
    <scope>NUCLEOTIDE SEQUENCE [LARGE SCALE GENOMIC DNA]</scope>
</reference>
<sequence>MTNTVLAYPVSPGMRVPLIGKLCTRGMGTHIDRRDASCPRVDNIPCKIQTVMINALSLKIETFSRKCKSSALSHFSRNQINAEAVISTEDDDGSAVEEGNHYLCQTAINNMEEFAGKRGDLFGSKKIST</sequence>
<accession>A0A4Y2PC72</accession>
<comment type="caution">
    <text evidence="1">The sequence shown here is derived from an EMBL/GenBank/DDBJ whole genome shotgun (WGS) entry which is preliminary data.</text>
</comment>
<evidence type="ECO:0000313" key="1">
    <source>
        <dbReference type="EMBL" id="GBN48080.1"/>
    </source>
</evidence>
<dbReference type="AlphaFoldDB" id="A0A4Y2PC72"/>
<proteinExistence type="predicted"/>
<gene>
    <name evidence="1" type="ORF">AVEN_101226_1</name>
</gene>
<name>A0A4Y2PC72_ARAVE</name>
<dbReference type="Proteomes" id="UP000499080">
    <property type="component" value="Unassembled WGS sequence"/>
</dbReference>
<keyword evidence="2" id="KW-1185">Reference proteome</keyword>
<evidence type="ECO:0000313" key="2">
    <source>
        <dbReference type="Proteomes" id="UP000499080"/>
    </source>
</evidence>
<protein>
    <submittedName>
        <fullName evidence="1">Uncharacterized protein</fullName>
    </submittedName>
</protein>
<dbReference type="EMBL" id="BGPR01010805">
    <property type="protein sequence ID" value="GBN48080.1"/>
    <property type="molecule type" value="Genomic_DNA"/>
</dbReference>
<organism evidence="1 2">
    <name type="scientific">Araneus ventricosus</name>
    <name type="common">Orbweaver spider</name>
    <name type="synonym">Epeira ventricosa</name>
    <dbReference type="NCBI Taxonomy" id="182803"/>
    <lineage>
        <taxon>Eukaryota</taxon>
        <taxon>Metazoa</taxon>
        <taxon>Ecdysozoa</taxon>
        <taxon>Arthropoda</taxon>
        <taxon>Chelicerata</taxon>
        <taxon>Arachnida</taxon>
        <taxon>Araneae</taxon>
        <taxon>Araneomorphae</taxon>
        <taxon>Entelegynae</taxon>
        <taxon>Araneoidea</taxon>
        <taxon>Araneidae</taxon>
        <taxon>Araneus</taxon>
    </lineage>
</organism>